<accession>A0A0U3HZJ9</accession>
<dbReference type="EMBL" id="KT944070">
    <property type="protein sequence ID" value="ALU64399.1"/>
    <property type="molecule type" value="Genomic_DNA"/>
</dbReference>
<protein>
    <submittedName>
        <fullName evidence="1">Uncharacterized protein</fullName>
    </submittedName>
</protein>
<dbReference type="AlphaFoldDB" id="A0A0U3HZJ9"/>
<name>A0A0U3HZJ9_RHILV</name>
<reference evidence="1" key="1">
    <citation type="submission" date="2015-10" db="EMBL/GenBank/DDBJ databases">
        <title>Comparative analysis of sym-gene organization in Rhizobium leguminosarum bv. viciae strains, isolated from different host plants and demonstrating clear differences in symbiotic specificity.</title>
        <authorList>
            <person name="Chirak E.R."/>
            <person name="Kimeklis A.K."/>
            <person name="Andronov E.E."/>
        </authorList>
    </citation>
    <scope>NUCLEOTIDE SEQUENCE</scope>
    <source>
        <strain evidence="1">Vaf12</strain>
    </source>
</reference>
<evidence type="ECO:0000313" key="1">
    <source>
        <dbReference type="EMBL" id="ALU64399.1"/>
    </source>
</evidence>
<organism evidence="1">
    <name type="scientific">Rhizobium leguminosarum bv. viciae</name>
    <dbReference type="NCBI Taxonomy" id="387"/>
    <lineage>
        <taxon>Bacteria</taxon>
        <taxon>Pseudomonadati</taxon>
        <taxon>Pseudomonadota</taxon>
        <taxon>Alphaproteobacteria</taxon>
        <taxon>Hyphomicrobiales</taxon>
        <taxon>Rhizobiaceae</taxon>
        <taxon>Rhizobium/Agrobacterium group</taxon>
        <taxon>Rhizobium</taxon>
    </lineage>
</organism>
<sequence>MSSICITPSEYVIRVGGGNYDASGAIIGNWIVFIGNGGFAPVFSPFSPYPKVPRS</sequence>
<proteinExistence type="predicted"/>